<evidence type="ECO:0000256" key="2">
    <source>
        <dbReference type="SAM" id="SignalP"/>
    </source>
</evidence>
<keyword evidence="1" id="KW-0472">Membrane</keyword>
<organism evidence="3 4">
    <name type="scientific">Cordyceps javanica</name>
    <dbReference type="NCBI Taxonomy" id="43265"/>
    <lineage>
        <taxon>Eukaryota</taxon>
        <taxon>Fungi</taxon>
        <taxon>Dikarya</taxon>
        <taxon>Ascomycota</taxon>
        <taxon>Pezizomycotina</taxon>
        <taxon>Sordariomycetes</taxon>
        <taxon>Hypocreomycetidae</taxon>
        <taxon>Hypocreales</taxon>
        <taxon>Cordycipitaceae</taxon>
        <taxon>Cordyceps</taxon>
    </lineage>
</organism>
<keyword evidence="1" id="KW-0812">Transmembrane</keyword>
<feature type="signal peptide" evidence="2">
    <location>
        <begin position="1"/>
        <end position="17"/>
    </location>
</feature>
<reference evidence="3 4" key="1">
    <citation type="journal article" date="2019" name="Appl. Microbiol. Biotechnol.">
        <title>Genome sequence of Isaria javanica and comparative genome analysis insights into family S53 peptidase evolution in fungal entomopathogens.</title>
        <authorList>
            <person name="Lin R."/>
            <person name="Zhang X."/>
            <person name="Xin B."/>
            <person name="Zou M."/>
            <person name="Gao Y."/>
            <person name="Qin F."/>
            <person name="Hu Q."/>
            <person name="Xie B."/>
            <person name="Cheng X."/>
        </authorList>
    </citation>
    <scope>NUCLEOTIDE SEQUENCE [LARGE SCALE GENOMIC DNA]</scope>
    <source>
        <strain evidence="3 4">IJ1G</strain>
    </source>
</reference>
<accession>A0A545V3Y8</accession>
<feature type="transmembrane region" description="Helical" evidence="1">
    <location>
        <begin position="140"/>
        <end position="160"/>
    </location>
</feature>
<feature type="transmembrane region" description="Helical" evidence="1">
    <location>
        <begin position="87"/>
        <end position="108"/>
    </location>
</feature>
<keyword evidence="2" id="KW-0732">Signal</keyword>
<evidence type="ECO:0008006" key="5">
    <source>
        <dbReference type="Google" id="ProtNLM"/>
    </source>
</evidence>
<protein>
    <recommendedName>
        <fullName evidence="5">Secreted protein</fullName>
    </recommendedName>
</protein>
<dbReference type="AlphaFoldDB" id="A0A545V3Y8"/>
<proteinExistence type="predicted"/>
<keyword evidence="4" id="KW-1185">Reference proteome</keyword>
<name>A0A545V3Y8_9HYPO</name>
<dbReference type="EMBL" id="SPUK01000006">
    <property type="protein sequence ID" value="TQV96428.1"/>
    <property type="molecule type" value="Genomic_DNA"/>
</dbReference>
<keyword evidence="1" id="KW-1133">Transmembrane helix</keyword>
<sequence>MHKYFLACLLALRYFLAHKQVPSRQDQYLFGTSLYLLGRKCLSTYLADSPSFPSILLSYASSVHRLSIVCHLLIISPPFAALASEPFFFLFFVSLHPTLSFLAIYPSVLLPSLPLTLTVCLGNPPASISLSLALLDPSSILTLLAAAVAVAAAAAAAGPLQHRSQSACLLALSQTHPAALLLTETAPPLRHFRALRSIDALCCAEKFQDTPVVLVVITLALRPPRRRRHQSSLCSPPRSQPFDRAT</sequence>
<evidence type="ECO:0000313" key="4">
    <source>
        <dbReference type="Proteomes" id="UP000315783"/>
    </source>
</evidence>
<evidence type="ECO:0000313" key="3">
    <source>
        <dbReference type="EMBL" id="TQV96428.1"/>
    </source>
</evidence>
<dbReference type="Proteomes" id="UP000315783">
    <property type="component" value="Unassembled WGS sequence"/>
</dbReference>
<feature type="chain" id="PRO_5021891040" description="Secreted protein" evidence="2">
    <location>
        <begin position="18"/>
        <end position="246"/>
    </location>
</feature>
<evidence type="ECO:0000256" key="1">
    <source>
        <dbReference type="SAM" id="Phobius"/>
    </source>
</evidence>
<comment type="caution">
    <text evidence="3">The sequence shown here is derived from an EMBL/GenBank/DDBJ whole genome shotgun (WGS) entry which is preliminary data.</text>
</comment>
<gene>
    <name evidence="3" type="ORF">IF1G_05011</name>
</gene>